<gene>
    <name evidence="2" type="ORF">L2W38_10695</name>
</gene>
<dbReference type="InterPro" id="IPR006641">
    <property type="entry name" value="YqgF/RNaseH-like_dom"/>
</dbReference>
<dbReference type="InterPro" id="IPR041692">
    <property type="entry name" value="HHH_9"/>
</dbReference>
<dbReference type="InterPro" id="IPR003029">
    <property type="entry name" value="S1_domain"/>
</dbReference>
<dbReference type="Pfam" id="PF16921">
    <property type="entry name" value="Tex_YqgF"/>
    <property type="match status" value="1"/>
</dbReference>
<dbReference type="Gene3D" id="2.40.50.140">
    <property type="entry name" value="Nucleic acid-binding proteins"/>
    <property type="match status" value="1"/>
</dbReference>
<dbReference type="PANTHER" id="PTHR10724:SF10">
    <property type="entry name" value="S1 RNA-BINDING DOMAIN-CONTAINING PROTEIN 1"/>
    <property type="match status" value="1"/>
</dbReference>
<proteinExistence type="predicted"/>
<organism evidence="2 3">
    <name type="scientific">Dethiosulfovibrio marinus</name>
    <dbReference type="NCBI Taxonomy" id="133532"/>
    <lineage>
        <taxon>Bacteria</taxon>
        <taxon>Thermotogati</taxon>
        <taxon>Synergistota</taxon>
        <taxon>Synergistia</taxon>
        <taxon>Synergistales</taxon>
        <taxon>Dethiosulfovibrionaceae</taxon>
        <taxon>Dethiosulfovibrio</taxon>
    </lineage>
</organism>
<dbReference type="Pfam" id="PF17674">
    <property type="entry name" value="HHH_9"/>
    <property type="match status" value="1"/>
</dbReference>
<dbReference type="PANTHER" id="PTHR10724">
    <property type="entry name" value="30S RIBOSOMAL PROTEIN S1"/>
    <property type="match status" value="1"/>
</dbReference>
<dbReference type="Pfam" id="PF09371">
    <property type="entry name" value="Tex_N"/>
    <property type="match status" value="1"/>
</dbReference>
<dbReference type="Gene3D" id="1.10.10.650">
    <property type="entry name" value="RuvA domain 2-like"/>
    <property type="match status" value="1"/>
</dbReference>
<dbReference type="InterPro" id="IPR055179">
    <property type="entry name" value="Tex-like_central_region"/>
</dbReference>
<evidence type="ECO:0000313" key="2">
    <source>
        <dbReference type="EMBL" id="MCF4143280.1"/>
    </source>
</evidence>
<dbReference type="InterPro" id="IPR012340">
    <property type="entry name" value="NA-bd_OB-fold"/>
</dbReference>
<dbReference type="SUPFAM" id="SSF53098">
    <property type="entry name" value="Ribonuclease H-like"/>
    <property type="match status" value="1"/>
</dbReference>
<dbReference type="Gene3D" id="3.30.420.140">
    <property type="entry name" value="YqgF/RNase H-like domain"/>
    <property type="match status" value="1"/>
</dbReference>
<dbReference type="SMART" id="SM00732">
    <property type="entry name" value="YqgFc"/>
    <property type="match status" value="1"/>
</dbReference>
<dbReference type="Proteomes" id="UP001200430">
    <property type="component" value="Unassembled WGS sequence"/>
</dbReference>
<dbReference type="Pfam" id="PF12836">
    <property type="entry name" value="HHH_3"/>
    <property type="match status" value="1"/>
</dbReference>
<dbReference type="SUPFAM" id="SSF158832">
    <property type="entry name" value="Tex N-terminal region-like"/>
    <property type="match status" value="1"/>
</dbReference>
<dbReference type="PROSITE" id="PS50126">
    <property type="entry name" value="S1"/>
    <property type="match status" value="1"/>
</dbReference>
<dbReference type="CDD" id="cd05685">
    <property type="entry name" value="S1_Tex"/>
    <property type="match status" value="1"/>
</dbReference>
<dbReference type="InterPro" id="IPR050437">
    <property type="entry name" value="Ribos_protein_bS1-like"/>
</dbReference>
<name>A0ABS9EQ40_9BACT</name>
<dbReference type="InterPro" id="IPR010994">
    <property type="entry name" value="RuvA_2-like"/>
</dbReference>
<dbReference type="InterPro" id="IPR012337">
    <property type="entry name" value="RNaseH-like_sf"/>
</dbReference>
<dbReference type="SUPFAM" id="SSF50249">
    <property type="entry name" value="Nucleic acid-binding proteins"/>
    <property type="match status" value="1"/>
</dbReference>
<dbReference type="Pfam" id="PF22706">
    <property type="entry name" value="Tex_central_region"/>
    <property type="match status" value="1"/>
</dbReference>
<feature type="domain" description="S1 motif" evidence="1">
    <location>
        <begin position="638"/>
        <end position="707"/>
    </location>
</feature>
<keyword evidence="3" id="KW-1185">Reference proteome</keyword>
<dbReference type="Gene3D" id="1.10.150.310">
    <property type="entry name" value="Tex RuvX-like domain-like"/>
    <property type="match status" value="1"/>
</dbReference>
<dbReference type="SMART" id="SM00316">
    <property type="entry name" value="S1"/>
    <property type="match status" value="1"/>
</dbReference>
<dbReference type="Gene3D" id="1.10.3500.10">
    <property type="entry name" value="Tex N-terminal region-like"/>
    <property type="match status" value="1"/>
</dbReference>
<evidence type="ECO:0000313" key="3">
    <source>
        <dbReference type="Proteomes" id="UP001200430"/>
    </source>
</evidence>
<dbReference type="InterPro" id="IPR044146">
    <property type="entry name" value="S1_Tex"/>
</dbReference>
<protein>
    <submittedName>
        <fullName evidence="2">RNA-binding transcriptional accessory protein</fullName>
    </submittedName>
</protein>
<sequence length="717" mass="79141">MKLSHQEILAKELRIPRKNVEATAALLEEGCTVPFIARYRKEATGSLDEVAIAGIRDGLERLAETDKRRASMVSSLEERGLLTEELKAKLDKAGTMTALEDIYLPFRPKRRTKATVAREKGLEPLARIIMSQEGADLEAEASRFLDEEKGVNSIQEALEGARNIISEEISENGEARMEMRALFVRRGTLKAKMKPGKEEEGARFADWSDWEEPMAKAPSHRILAMFRGESEGVLSVSVRPPQEAAIHRLESRFVKGEKADSNQVKEAVEDGYKRLLESSMETEARKALKSKADREAISVFVKNVREVLMAPPLGQKRVMALDPGFRTGCKLVCLDETGEMVHHETVFPHTSQARREQAMESVAKLFVQYGIEAVAVGNGTAGRETESFLKDCLPEGAEIYSVNESGASIYSASALAREEFPDLDVSYRGAVSIGRRLMDPLAELVKVDPKSIGVGQYQHDVDQKELKKALDDVVASCVNSVGVEVNTASPQLLSFVSGLSLKLAKSVVERRRKEGPFKTRKDLLKVSGLGPKTYQQAAGFLRIRGGSHPLDDSAVHPERYDLVNSMAEDLGRSISDLLEDRELRKSIDPGRYVGGDVGLPTVNDILSELAKPGRDPRERLQLFSFDPSVSELSDLKAGMVLPGIVTNVTDFGAFVDVGVHQDGLVHVSRLSDRFVKDPHQAAKPGQTVEVAVLDVDLKRKRLSLSMKKKDFPKTDEK</sequence>
<dbReference type="InterPro" id="IPR018974">
    <property type="entry name" value="Tex-like_N"/>
</dbReference>
<dbReference type="InterPro" id="IPR032639">
    <property type="entry name" value="Tex_YqgF"/>
</dbReference>
<comment type="caution">
    <text evidence="2">The sequence shown here is derived from an EMBL/GenBank/DDBJ whole genome shotgun (WGS) entry which is preliminary data.</text>
</comment>
<dbReference type="InterPro" id="IPR023319">
    <property type="entry name" value="Tex-like_HTH_dom_sf"/>
</dbReference>
<dbReference type="Pfam" id="PF00575">
    <property type="entry name" value="S1"/>
    <property type="match status" value="1"/>
</dbReference>
<dbReference type="InterPro" id="IPR037027">
    <property type="entry name" value="YqgF/RNaseH-like_dom_sf"/>
</dbReference>
<dbReference type="EMBL" id="JAKGUD010000013">
    <property type="protein sequence ID" value="MCF4143280.1"/>
    <property type="molecule type" value="Genomic_DNA"/>
</dbReference>
<reference evidence="2 3" key="1">
    <citation type="submission" date="2022-01" db="EMBL/GenBank/DDBJ databases">
        <title>Dethiosulfovibrio faecalis sp. nov., a novel proteolytic, non-sulfur-reducing bacterium isolated from a marine aquaculture solid waste bioreactor.</title>
        <authorList>
            <person name="Grabowski S."/>
            <person name="Apolinario E."/>
            <person name="Schneider N."/>
            <person name="Marshall C.W."/>
            <person name="Sowers K.R."/>
        </authorList>
    </citation>
    <scope>NUCLEOTIDE SEQUENCE [LARGE SCALE GENOMIC DNA]</scope>
    <source>
        <strain evidence="2 3">DSM 12537</strain>
    </source>
</reference>
<dbReference type="InterPro" id="IPR023323">
    <property type="entry name" value="Tex-like_dom_sf"/>
</dbReference>
<accession>A0ABS9EQ40</accession>
<dbReference type="RefSeq" id="WP_236099982.1">
    <property type="nucleotide sequence ID" value="NZ_JAKGUD010000013.1"/>
</dbReference>
<dbReference type="SUPFAM" id="SSF47781">
    <property type="entry name" value="RuvA domain 2-like"/>
    <property type="match status" value="2"/>
</dbReference>
<evidence type="ECO:0000259" key="1">
    <source>
        <dbReference type="PROSITE" id="PS50126"/>
    </source>
</evidence>